<dbReference type="PANTHER" id="PTHR40407:SF1">
    <property type="entry name" value="HEPARAN-ALPHA-GLUCOSAMINIDE N-ACETYLTRANSFERASE CATALYTIC DOMAIN-CONTAINING PROTEIN"/>
    <property type="match status" value="1"/>
</dbReference>
<evidence type="ECO:0000259" key="2">
    <source>
        <dbReference type="Pfam" id="PF07786"/>
    </source>
</evidence>
<dbReference type="PANTHER" id="PTHR40407">
    <property type="entry name" value="MEMBRANE PROTEIN-LIKE PROTEIN"/>
    <property type="match status" value="1"/>
</dbReference>
<proteinExistence type="predicted"/>
<dbReference type="InterPro" id="IPR012429">
    <property type="entry name" value="HGSNAT_cat"/>
</dbReference>
<feature type="transmembrane region" description="Helical" evidence="1">
    <location>
        <begin position="312"/>
        <end position="332"/>
    </location>
</feature>
<gene>
    <name evidence="3" type="ORF">PCIT_b1017</name>
</gene>
<dbReference type="EMBL" id="AHBZ03000027">
    <property type="protein sequence ID" value="KAF7764915.1"/>
    <property type="molecule type" value="Genomic_DNA"/>
</dbReference>
<feature type="transmembrane region" description="Helical" evidence="1">
    <location>
        <begin position="144"/>
        <end position="165"/>
    </location>
</feature>
<feature type="transmembrane region" description="Helical" evidence="1">
    <location>
        <begin position="225"/>
        <end position="243"/>
    </location>
</feature>
<organism evidence="3 4">
    <name type="scientific">Pseudoalteromonas citrea</name>
    <dbReference type="NCBI Taxonomy" id="43655"/>
    <lineage>
        <taxon>Bacteria</taxon>
        <taxon>Pseudomonadati</taxon>
        <taxon>Pseudomonadota</taxon>
        <taxon>Gammaproteobacteria</taxon>
        <taxon>Alteromonadales</taxon>
        <taxon>Pseudoalteromonadaceae</taxon>
        <taxon>Pseudoalteromonas</taxon>
    </lineage>
</organism>
<sequence>MTNNTLNKRLVSIDILRGLVIVIMLIDHTRERFFLHHQVADPMDIDTTDPALFFTRLLAHFCAPIFVFLTGLSAFLYQNPINKPARNVQSFLLKRGAFLVLLEITLVNFSWFAAYNTLYLQVMWAIGVSMIALAALSYLPRLWLLGLGLAIVFGHNALSPVTFLANETGYTLWAILHDRGYLISDGLVKVKASYPVLPWIGVITLGYVCGPLFTQSVAAAVRQKALVVGGIACLVTLCILRSLNLYGESLDFAVQNTLVLSIMSFLNYTKYPPSLPFLLFTLGIGALMLAYFENAQSKVSNVLRTFGSVPLFFYIVHLYVLLVTYFVLLHLFGPTPGLAGVAGFELGFSHLAWIWLTAAVLTGLLYKLCKMFSDFKHSSNTWWVKYL</sequence>
<keyword evidence="1" id="KW-0812">Transmembrane</keyword>
<reference evidence="3" key="2">
    <citation type="submission" date="2015-03" db="EMBL/GenBank/DDBJ databases">
        <title>Genome sequence of Pseudoalteromonas citrea.</title>
        <authorList>
            <person name="Xie B.-B."/>
            <person name="Rong J.-C."/>
            <person name="Qin Q.-L."/>
            <person name="Zhang Y.-Z."/>
        </authorList>
    </citation>
    <scope>NUCLEOTIDE SEQUENCE</scope>
    <source>
        <strain evidence="3">DSM 8771</strain>
    </source>
</reference>
<feature type="domain" description="Heparan-alpha-glucosaminide N-acetyltransferase catalytic" evidence="2">
    <location>
        <begin position="9"/>
        <end position="224"/>
    </location>
</feature>
<keyword evidence="1" id="KW-1133">Transmembrane helix</keyword>
<evidence type="ECO:0000313" key="3">
    <source>
        <dbReference type="EMBL" id="KAF7764915.1"/>
    </source>
</evidence>
<accession>A0AAD4AFD7</accession>
<dbReference type="AlphaFoldDB" id="A0AAD4AFD7"/>
<name>A0AAD4AFD7_9GAMM</name>
<protein>
    <recommendedName>
        <fullName evidence="2">Heparan-alpha-glucosaminide N-acetyltransferase catalytic domain-containing protein</fullName>
    </recommendedName>
</protein>
<keyword evidence="1" id="KW-0472">Membrane</keyword>
<dbReference type="Pfam" id="PF07786">
    <property type="entry name" value="HGSNAT_cat"/>
    <property type="match status" value="1"/>
</dbReference>
<feature type="transmembrane region" description="Helical" evidence="1">
    <location>
        <begin position="274"/>
        <end position="292"/>
    </location>
</feature>
<feature type="transmembrane region" description="Helical" evidence="1">
    <location>
        <begin position="121"/>
        <end position="139"/>
    </location>
</feature>
<feature type="transmembrane region" description="Helical" evidence="1">
    <location>
        <begin position="97"/>
        <end position="115"/>
    </location>
</feature>
<reference evidence="3" key="1">
    <citation type="journal article" date="2012" name="J. Bacteriol.">
        <title>Genome sequences of type strains of seven species of the marine bacterium Pseudoalteromonas.</title>
        <authorList>
            <person name="Xie B.B."/>
            <person name="Shu Y.L."/>
            <person name="Qin Q.L."/>
            <person name="Rong J.C."/>
            <person name="Zhang X.Y."/>
            <person name="Chen X.L."/>
            <person name="Shi M."/>
            <person name="He H.L."/>
            <person name="Zhou B.C."/>
            <person name="Zhang Y.Z."/>
        </authorList>
    </citation>
    <scope>NUCLEOTIDE SEQUENCE</scope>
    <source>
        <strain evidence="3">DSM 8771</strain>
    </source>
</reference>
<evidence type="ECO:0000313" key="4">
    <source>
        <dbReference type="Proteomes" id="UP000016487"/>
    </source>
</evidence>
<feature type="transmembrane region" description="Helical" evidence="1">
    <location>
        <begin position="57"/>
        <end position="77"/>
    </location>
</feature>
<evidence type="ECO:0000256" key="1">
    <source>
        <dbReference type="SAM" id="Phobius"/>
    </source>
</evidence>
<comment type="caution">
    <text evidence="3">The sequence shown here is derived from an EMBL/GenBank/DDBJ whole genome shotgun (WGS) entry which is preliminary data.</text>
</comment>
<feature type="transmembrane region" description="Helical" evidence="1">
    <location>
        <begin position="352"/>
        <end position="369"/>
    </location>
</feature>
<dbReference type="Proteomes" id="UP000016487">
    <property type="component" value="Unassembled WGS sequence"/>
</dbReference>
<feature type="transmembrane region" description="Helical" evidence="1">
    <location>
        <begin position="196"/>
        <end position="213"/>
    </location>
</feature>